<comment type="caution">
    <text evidence="7">The sequence shown here is derived from an EMBL/GenBank/DDBJ whole genome shotgun (WGS) entry which is preliminary data.</text>
</comment>
<keyword evidence="4 6" id="KW-0472">Membrane</keyword>
<dbReference type="GO" id="GO:0016020">
    <property type="term" value="C:membrane"/>
    <property type="evidence" value="ECO:0007669"/>
    <property type="project" value="UniProtKB-SubCell"/>
</dbReference>
<dbReference type="RefSeq" id="XP_062718062.1">
    <property type="nucleotide sequence ID" value="XM_062863798.1"/>
</dbReference>
<dbReference type="GO" id="GO:0071944">
    <property type="term" value="C:cell periphery"/>
    <property type="evidence" value="ECO:0007669"/>
    <property type="project" value="UniProtKB-ARBA"/>
</dbReference>
<keyword evidence="8" id="KW-1185">Reference proteome</keyword>
<evidence type="ECO:0000256" key="2">
    <source>
        <dbReference type="ARBA" id="ARBA00022692"/>
    </source>
</evidence>
<evidence type="ECO:0000256" key="1">
    <source>
        <dbReference type="ARBA" id="ARBA00004167"/>
    </source>
</evidence>
<dbReference type="Proteomes" id="UP001273166">
    <property type="component" value="Unassembled WGS sequence"/>
</dbReference>
<feature type="compositionally biased region" description="Low complexity" evidence="5">
    <location>
        <begin position="141"/>
        <end position="185"/>
    </location>
</feature>
<evidence type="ECO:0000313" key="8">
    <source>
        <dbReference type="Proteomes" id="UP001273166"/>
    </source>
</evidence>
<dbReference type="PANTHER" id="PTHR15549">
    <property type="entry name" value="PAIRED IMMUNOGLOBULIN-LIKE TYPE 2 RECEPTOR"/>
    <property type="match status" value="1"/>
</dbReference>
<feature type="region of interest" description="Disordered" evidence="5">
    <location>
        <begin position="237"/>
        <end position="268"/>
    </location>
</feature>
<reference evidence="7" key="1">
    <citation type="journal article" date="2023" name="Mol. Phylogenet. Evol.">
        <title>Genome-scale phylogeny and comparative genomics of the fungal order Sordariales.</title>
        <authorList>
            <person name="Hensen N."/>
            <person name="Bonometti L."/>
            <person name="Westerberg I."/>
            <person name="Brannstrom I.O."/>
            <person name="Guillou S."/>
            <person name="Cros-Aarteil S."/>
            <person name="Calhoun S."/>
            <person name="Haridas S."/>
            <person name="Kuo A."/>
            <person name="Mondo S."/>
            <person name="Pangilinan J."/>
            <person name="Riley R."/>
            <person name="LaButti K."/>
            <person name="Andreopoulos B."/>
            <person name="Lipzen A."/>
            <person name="Chen C."/>
            <person name="Yan M."/>
            <person name="Daum C."/>
            <person name="Ng V."/>
            <person name="Clum A."/>
            <person name="Steindorff A."/>
            <person name="Ohm R.A."/>
            <person name="Martin F."/>
            <person name="Silar P."/>
            <person name="Natvig D.O."/>
            <person name="Lalanne C."/>
            <person name="Gautier V."/>
            <person name="Ament-Velasquez S.L."/>
            <person name="Kruys A."/>
            <person name="Hutchinson M.I."/>
            <person name="Powell A.J."/>
            <person name="Barry K."/>
            <person name="Miller A.N."/>
            <person name="Grigoriev I.V."/>
            <person name="Debuchy R."/>
            <person name="Gladieux P."/>
            <person name="Hiltunen Thoren M."/>
            <person name="Johannesson H."/>
        </authorList>
    </citation>
    <scope>NUCLEOTIDE SEQUENCE</scope>
    <source>
        <strain evidence="7">CBS 333.67</strain>
    </source>
</reference>
<evidence type="ECO:0000313" key="7">
    <source>
        <dbReference type="EMBL" id="KAK3302282.1"/>
    </source>
</evidence>
<accession>A0AAJ0LYD5</accession>
<keyword evidence="3 6" id="KW-1133">Transmembrane helix</keyword>
<organism evidence="7 8">
    <name type="scientific">Chaetomium strumarium</name>
    <dbReference type="NCBI Taxonomy" id="1170767"/>
    <lineage>
        <taxon>Eukaryota</taxon>
        <taxon>Fungi</taxon>
        <taxon>Dikarya</taxon>
        <taxon>Ascomycota</taxon>
        <taxon>Pezizomycotina</taxon>
        <taxon>Sordariomycetes</taxon>
        <taxon>Sordariomycetidae</taxon>
        <taxon>Sordariales</taxon>
        <taxon>Chaetomiaceae</taxon>
        <taxon>Chaetomium</taxon>
    </lineage>
</organism>
<evidence type="ECO:0000256" key="6">
    <source>
        <dbReference type="SAM" id="Phobius"/>
    </source>
</evidence>
<evidence type="ECO:0000256" key="3">
    <source>
        <dbReference type="ARBA" id="ARBA00022989"/>
    </source>
</evidence>
<sequence>MPPDPNLRHEDAFSLLYGRDECSDAFGPIASNALCSPGKTLCCVRRGQEFPSCQQYLGKGWCCTGGNATDNCYIDQPSACEEPNSVPCTNLAEGTTEACCPRLTSCSPEFPAHEVVRCNIQHGDLQRAAQAGVTSSASVGLSSATSTSTTPEESTTTALASSTTAMASTTGTTSSANATNVAQTSLPPDGDSREASSSAPPPAGLIGGTAVGATLGFVLVVLLGYLVLRKRSKKRRLQQQGGYPQLPPPPPAAAAVDSSSYSHYHPPPVFPGQAQGYPDYAQMKGEIGNAYQCGLWSGPAELEVKYAAANNEPVELWASGR</sequence>
<proteinExistence type="predicted"/>
<feature type="transmembrane region" description="Helical" evidence="6">
    <location>
        <begin position="205"/>
        <end position="228"/>
    </location>
</feature>
<feature type="region of interest" description="Disordered" evidence="5">
    <location>
        <begin position="141"/>
        <end position="201"/>
    </location>
</feature>
<gene>
    <name evidence="7" type="ORF">B0T15DRAFT_299658</name>
</gene>
<keyword evidence="2 6" id="KW-0812">Transmembrane</keyword>
<evidence type="ECO:0000256" key="4">
    <source>
        <dbReference type="ARBA" id="ARBA00023136"/>
    </source>
</evidence>
<evidence type="ECO:0000256" key="5">
    <source>
        <dbReference type="SAM" id="MobiDB-lite"/>
    </source>
</evidence>
<dbReference type="InterPro" id="IPR051694">
    <property type="entry name" value="Immunoregulatory_rcpt-like"/>
</dbReference>
<reference evidence="7" key="2">
    <citation type="submission" date="2023-06" db="EMBL/GenBank/DDBJ databases">
        <authorList>
            <consortium name="Lawrence Berkeley National Laboratory"/>
            <person name="Mondo S.J."/>
            <person name="Hensen N."/>
            <person name="Bonometti L."/>
            <person name="Westerberg I."/>
            <person name="Brannstrom I.O."/>
            <person name="Guillou S."/>
            <person name="Cros-Aarteil S."/>
            <person name="Calhoun S."/>
            <person name="Haridas S."/>
            <person name="Kuo A."/>
            <person name="Pangilinan J."/>
            <person name="Riley R."/>
            <person name="Labutti K."/>
            <person name="Andreopoulos B."/>
            <person name="Lipzen A."/>
            <person name="Chen C."/>
            <person name="Yanf M."/>
            <person name="Daum C."/>
            <person name="Ng V."/>
            <person name="Clum A."/>
            <person name="Steindorff A."/>
            <person name="Ohm R."/>
            <person name="Martin F."/>
            <person name="Silar P."/>
            <person name="Natvig D."/>
            <person name="Lalanne C."/>
            <person name="Gautier V."/>
            <person name="Ament-Velasquez S.L."/>
            <person name="Kruys A."/>
            <person name="Hutchinson M.I."/>
            <person name="Powell A.J."/>
            <person name="Barry K."/>
            <person name="Miller A.N."/>
            <person name="Grigoriev I.V."/>
            <person name="Debuchy R."/>
            <person name="Gladieux P."/>
            <person name="Thoren M.H."/>
            <person name="Johannesson H."/>
        </authorList>
    </citation>
    <scope>NUCLEOTIDE SEQUENCE</scope>
    <source>
        <strain evidence="7">CBS 333.67</strain>
    </source>
</reference>
<dbReference type="AlphaFoldDB" id="A0AAJ0LYD5"/>
<protein>
    <submittedName>
        <fullName evidence="7">Uncharacterized protein</fullName>
    </submittedName>
</protein>
<feature type="compositionally biased region" description="Low complexity" evidence="5">
    <location>
        <begin position="253"/>
        <end position="264"/>
    </location>
</feature>
<comment type="subcellular location">
    <subcellularLocation>
        <location evidence="1">Membrane</location>
        <topology evidence="1">Single-pass membrane protein</topology>
    </subcellularLocation>
</comment>
<dbReference type="EMBL" id="JAUDZG010000007">
    <property type="protein sequence ID" value="KAK3302282.1"/>
    <property type="molecule type" value="Genomic_DNA"/>
</dbReference>
<dbReference type="PANTHER" id="PTHR15549:SF33">
    <property type="entry name" value="MEMBRANE PROTEIN WSC4, PUTATIVE (AFU_ORTHOLOGUE AFUA_5G09020)-RELATED"/>
    <property type="match status" value="1"/>
</dbReference>
<name>A0AAJ0LYD5_9PEZI</name>
<dbReference type="GeneID" id="87882627"/>